<organism evidence="2 3">
    <name type="scientific">Flavobacterium endoglycinae</name>
    <dbReference type="NCBI Taxonomy" id="2816357"/>
    <lineage>
        <taxon>Bacteria</taxon>
        <taxon>Pseudomonadati</taxon>
        <taxon>Bacteroidota</taxon>
        <taxon>Flavobacteriia</taxon>
        <taxon>Flavobacteriales</taxon>
        <taxon>Flavobacteriaceae</taxon>
        <taxon>Flavobacterium</taxon>
    </lineage>
</organism>
<dbReference type="Gene3D" id="2.30.38.10">
    <property type="entry name" value="Luciferase, Domain 3"/>
    <property type="match status" value="1"/>
</dbReference>
<dbReference type="InterPro" id="IPR036736">
    <property type="entry name" value="ACP-like_sf"/>
</dbReference>
<dbReference type="PANTHER" id="PTHR45527:SF1">
    <property type="entry name" value="FATTY ACID SYNTHASE"/>
    <property type="match status" value="1"/>
</dbReference>
<dbReference type="Gene3D" id="3.30.559.10">
    <property type="entry name" value="Chloramphenicol acetyltransferase-like domain"/>
    <property type="match status" value="2"/>
</dbReference>
<dbReference type="InterPro" id="IPR041464">
    <property type="entry name" value="TubC_N"/>
</dbReference>
<evidence type="ECO:0000313" key="3">
    <source>
        <dbReference type="Proteomes" id="UP000663440"/>
    </source>
</evidence>
<dbReference type="Gene3D" id="3.30.559.30">
    <property type="entry name" value="Nonribosomal peptide synthetase, condensation domain"/>
    <property type="match status" value="2"/>
</dbReference>
<sequence>MAHSIKNLLGKLREKDIFLKVNNNKELEITVKQGKIPSDLVEEIKLHKKDIITYLESSENKVIKKIEKAPLSDSYVTSSAQKSLWIVSQDEIASAAYNIPSYKLLEGIQDIVILNKAVKAVIDRHEILRTVFKTNENGEVRQFVLDSAALNLNIQNIDFRGSENWQTEVFEYIQNDSYKPFDLEKGPLLRIATLQTADQSFYFYYNLHHIISDGWSNDILEKEVLTIYNSYLENRSHNLPELHNQYKDYAVWENAMFENGQMENYKKFWIEKLAGDIPRINLPSSKQRPKLKTYNGQQFQGYIAKNDLSALKENLQKEGGTLFMSIIAVLKILLFKYTNERDITIGFPIVNRDDFNLQNQIGYYIKPLALRDYIDNEDTFNQFYQKLKENTFAAFNNKEYPFQMLVNDLQVDYDPARSPLFDISLTFHNISEGHRSDNIDSTTIQNLGESKCKQDIEFHFQETGEYLSFMVNFNKDVYESEMIVRFMQHFKQLLAAVVKNPNVLINDLNYLTDEEKFDLVYGFNQTEMAFAKENTLVSLFKEQAQKTPDTTALVFEDISISYKELDQLSDRLASKLVKEYNIITGDYVGIQLNRSEWSIISILGVLKAGGVYVPVDAQLPEDRKAFIFEDADFKLLITETLFLFDLNFYDGTVFSIDVEFDSTEEIEYQQPQLSPQDTAYVIYTSGSTGNPKGVIIEHAGIVNTILSQIDIFGLKDCSNSLQFASFSFDASISEIFIALLSGCTLYVMNDETRLDVKLFEKYIVNHKIDIATLTPAYFKLVNIESLKDLKFLITAGESAVYDKVQEYLKFGTFYNAYGPTETSICATILKVEKGSQLKSPVISIGKPIANTAVYILDASLTPSLIGVTGEIYIGGAGLAKGYLNRPDLTADKFIPNPFKEGELMYRSGDLGKWLSDGTVEFVERIDDQVKIRGHRVELGEIENHINAVNGVKHSVVAVKEKDGEKSLVAYYVTDSVLDKKNIQSSLVKVLPDYMLPAYYVELKSIPLNINGKVDKKALPDVRDADLIKTEYVPAESTEEKVLVSVWEEILKCNNIGIKDNFYSLGGDSIKAISIISRLKQKGYLLKIEYILKNPVIEDLAKFINQNQNENTAFENEPDIVKEEKKWTVGDAVELSPNQKRFYKMKYSAVTINFNVPYKDVSQFENEFRKFLSHFPNLTVRYEEINGTIFQRYITAEETKIKVLANETTLTEEQEIYKKAQQFLLEQPFNLTSGELIRVFVVPSPVRNETLAAVAIHHSLADAYTTDTILKEAVSFFQKGGSIEEYHHPFEFITQQQEYLNTEESLQKRASWTNYLQKQVLVDHISNTAEKEDYVDQELIISGKDFKKVQELSTELNLPLSALFNAFFLMILNKAGNENKKLYQVFINNREQKFKGLETAKILGVIDNVLIRNYFDSDFNLSTEFITNNYLQYLNDRIEETIPYETIREDFRNASGIDLDTNIIGFLNFLVSETEIANIDFREKFRKSNSKSDAMCDLSLVCNQYLNGIILKLVSKKTFYEENETVLSLEKYTEEFLDFINECQSLKVGGQV</sequence>
<dbReference type="PROSITE" id="PS50075">
    <property type="entry name" value="CARRIER"/>
    <property type="match status" value="1"/>
</dbReference>
<dbReference type="Gene3D" id="1.10.1200.10">
    <property type="entry name" value="ACP-like"/>
    <property type="match status" value="1"/>
</dbReference>
<dbReference type="NCBIfam" id="TIGR01733">
    <property type="entry name" value="AA-adenyl-dom"/>
    <property type="match status" value="1"/>
</dbReference>
<keyword evidence="3" id="KW-1185">Reference proteome</keyword>
<dbReference type="Pfam" id="PF00550">
    <property type="entry name" value="PP-binding"/>
    <property type="match status" value="1"/>
</dbReference>
<accession>A0ABX7QBP2</accession>
<dbReference type="CDD" id="cd05930">
    <property type="entry name" value="A_NRPS"/>
    <property type="match status" value="1"/>
</dbReference>
<dbReference type="SUPFAM" id="SSF56801">
    <property type="entry name" value="Acetyl-CoA synthetase-like"/>
    <property type="match status" value="1"/>
</dbReference>
<dbReference type="InterPro" id="IPR001242">
    <property type="entry name" value="Condensation_dom"/>
</dbReference>
<evidence type="ECO:0000313" key="2">
    <source>
        <dbReference type="EMBL" id="QSW88372.1"/>
    </source>
</evidence>
<dbReference type="PROSITE" id="PS00455">
    <property type="entry name" value="AMP_BINDING"/>
    <property type="match status" value="1"/>
</dbReference>
<dbReference type="InterPro" id="IPR000873">
    <property type="entry name" value="AMP-dep_synth/lig_dom"/>
</dbReference>
<dbReference type="PANTHER" id="PTHR45527">
    <property type="entry name" value="NONRIBOSOMAL PEPTIDE SYNTHETASE"/>
    <property type="match status" value="1"/>
</dbReference>
<dbReference type="SUPFAM" id="SSF52777">
    <property type="entry name" value="CoA-dependent acyltransferases"/>
    <property type="match status" value="3"/>
</dbReference>
<dbReference type="InterPro" id="IPR045851">
    <property type="entry name" value="AMP-bd_C_sf"/>
</dbReference>
<dbReference type="Pfam" id="PF00668">
    <property type="entry name" value="Condensation"/>
    <property type="match status" value="2"/>
</dbReference>
<reference evidence="2 3" key="1">
    <citation type="submission" date="2021-03" db="EMBL/GenBank/DDBJ databases">
        <title>Flavobacterium kribbensis sp. nov, an endophytic bacteria, isolated from soybean.</title>
        <authorList>
            <person name="Lee J."/>
            <person name="Seo J."/>
        </authorList>
    </citation>
    <scope>NUCLEOTIDE SEQUENCE [LARGE SCALE GENOMIC DNA]</scope>
    <source>
        <strain evidence="2 3">BB8</strain>
    </source>
</reference>
<dbReference type="InterPro" id="IPR010071">
    <property type="entry name" value="AA_adenyl_dom"/>
</dbReference>
<evidence type="ECO:0000259" key="1">
    <source>
        <dbReference type="PROSITE" id="PS50075"/>
    </source>
</evidence>
<dbReference type="InterPro" id="IPR044894">
    <property type="entry name" value="TubC_N_sf"/>
</dbReference>
<dbReference type="Gene3D" id="3.40.50.980">
    <property type="match status" value="2"/>
</dbReference>
<name>A0ABX7QBP2_9FLAO</name>
<feature type="domain" description="Carrier" evidence="1">
    <location>
        <begin position="1033"/>
        <end position="1107"/>
    </location>
</feature>
<dbReference type="Gene3D" id="3.30.300.30">
    <property type="match status" value="1"/>
</dbReference>
<gene>
    <name evidence="2" type="ORF">J0383_19215</name>
</gene>
<proteinExistence type="predicted"/>
<dbReference type="Gene3D" id="1.10.10.1830">
    <property type="entry name" value="Non-ribosomal peptide synthase, adenylation domain"/>
    <property type="match status" value="1"/>
</dbReference>
<dbReference type="EMBL" id="CP071448">
    <property type="protein sequence ID" value="QSW88372.1"/>
    <property type="molecule type" value="Genomic_DNA"/>
</dbReference>
<dbReference type="InterPro" id="IPR023213">
    <property type="entry name" value="CAT-like_dom_sf"/>
</dbReference>
<dbReference type="InterPro" id="IPR009081">
    <property type="entry name" value="PP-bd_ACP"/>
</dbReference>
<dbReference type="SUPFAM" id="SSF47336">
    <property type="entry name" value="ACP-like"/>
    <property type="match status" value="1"/>
</dbReference>
<dbReference type="InterPro" id="IPR020845">
    <property type="entry name" value="AMP-binding_CS"/>
</dbReference>
<dbReference type="Proteomes" id="UP000663440">
    <property type="component" value="Chromosome"/>
</dbReference>
<dbReference type="RefSeq" id="WP_207295575.1">
    <property type="nucleotide sequence ID" value="NZ_CP071448.1"/>
</dbReference>
<protein>
    <submittedName>
        <fullName evidence="2">Amino acid adenylation domain-containing protein</fullName>
    </submittedName>
</protein>
<dbReference type="Pfam" id="PF00501">
    <property type="entry name" value="AMP-binding"/>
    <property type="match status" value="1"/>
</dbReference>
<dbReference type="Pfam" id="PF18563">
    <property type="entry name" value="TubC_N"/>
    <property type="match status" value="1"/>
</dbReference>
<dbReference type="CDD" id="cd19531">
    <property type="entry name" value="LCL_NRPS-like"/>
    <property type="match status" value="1"/>
</dbReference>